<dbReference type="NCBIfam" id="TIGR00447">
    <property type="entry name" value="pth"/>
    <property type="match status" value="1"/>
</dbReference>
<dbReference type="Proteomes" id="UP001501321">
    <property type="component" value="Unassembled WGS sequence"/>
</dbReference>
<reference evidence="9" key="1">
    <citation type="journal article" date="2019" name="Int. J. Syst. Evol. Microbiol.">
        <title>The Global Catalogue of Microorganisms (GCM) 10K type strain sequencing project: providing services to taxonomists for standard genome sequencing and annotation.</title>
        <authorList>
            <consortium name="The Broad Institute Genomics Platform"/>
            <consortium name="The Broad Institute Genome Sequencing Center for Infectious Disease"/>
            <person name="Wu L."/>
            <person name="Ma J."/>
        </authorList>
    </citation>
    <scope>NUCLEOTIDE SEQUENCE [LARGE SCALE GENOMIC DNA]</scope>
    <source>
        <strain evidence="9">JCM 32226</strain>
    </source>
</reference>
<dbReference type="InterPro" id="IPR036416">
    <property type="entry name" value="Pept_tRNA_hydro_sf"/>
</dbReference>
<dbReference type="GO" id="GO:0016787">
    <property type="term" value="F:hydrolase activity"/>
    <property type="evidence" value="ECO:0007669"/>
    <property type="project" value="UniProtKB-KW"/>
</dbReference>
<dbReference type="HAMAP" id="MF_00083">
    <property type="entry name" value="Pept_tRNA_hydro_bact"/>
    <property type="match status" value="1"/>
</dbReference>
<keyword evidence="2 7" id="KW-0820">tRNA-binding</keyword>
<evidence type="ECO:0000256" key="2">
    <source>
        <dbReference type="ARBA" id="ARBA00022555"/>
    </source>
</evidence>
<comment type="subunit">
    <text evidence="7">Monomer.</text>
</comment>
<accession>A0ABP8Q4E2</accession>
<dbReference type="EMBL" id="BAABFC010000009">
    <property type="protein sequence ID" value="GAA4497374.1"/>
    <property type="molecule type" value="Genomic_DNA"/>
</dbReference>
<comment type="subcellular location">
    <subcellularLocation>
        <location evidence="7">Cytoplasm</location>
    </subcellularLocation>
</comment>
<dbReference type="PANTHER" id="PTHR17224">
    <property type="entry name" value="PEPTIDYL-TRNA HYDROLASE"/>
    <property type="match status" value="1"/>
</dbReference>
<dbReference type="EC" id="3.1.1.29" evidence="1 7"/>
<name>A0ABP8Q4E2_9GAMM</name>
<protein>
    <recommendedName>
        <fullName evidence="6 7">Peptidyl-tRNA hydrolase</fullName>
        <shortName evidence="7">Pth</shortName>
        <ecNumber evidence="1 7">3.1.1.29</ecNumber>
    </recommendedName>
</protein>
<feature type="site" description="Discriminates between blocked and unblocked aminoacyl-tRNA" evidence="7">
    <location>
        <position position="13"/>
    </location>
</feature>
<keyword evidence="7" id="KW-0963">Cytoplasm</keyword>
<feature type="binding site" evidence="7">
    <location>
        <position position="18"/>
    </location>
    <ligand>
        <name>tRNA</name>
        <dbReference type="ChEBI" id="CHEBI:17843"/>
    </ligand>
</feature>
<evidence type="ECO:0000256" key="5">
    <source>
        <dbReference type="ARBA" id="ARBA00038063"/>
    </source>
</evidence>
<evidence type="ECO:0000256" key="3">
    <source>
        <dbReference type="ARBA" id="ARBA00022801"/>
    </source>
</evidence>
<organism evidence="8 9">
    <name type="scientific">Pseudaeromonas paramecii</name>
    <dbReference type="NCBI Taxonomy" id="2138166"/>
    <lineage>
        <taxon>Bacteria</taxon>
        <taxon>Pseudomonadati</taxon>
        <taxon>Pseudomonadota</taxon>
        <taxon>Gammaproteobacteria</taxon>
        <taxon>Aeromonadales</taxon>
        <taxon>Aeromonadaceae</taxon>
        <taxon>Pseudaeromonas</taxon>
    </lineage>
</organism>
<dbReference type="PROSITE" id="PS01196">
    <property type="entry name" value="PEPT_TRNA_HYDROL_2"/>
    <property type="match status" value="1"/>
</dbReference>
<feature type="binding site" evidence="7">
    <location>
        <position position="69"/>
    </location>
    <ligand>
        <name>tRNA</name>
        <dbReference type="ChEBI" id="CHEBI:17843"/>
    </ligand>
</feature>
<dbReference type="InterPro" id="IPR018171">
    <property type="entry name" value="Pept_tRNA_hydro_CS"/>
</dbReference>
<comment type="similarity">
    <text evidence="5 7">Belongs to the PTH family.</text>
</comment>
<dbReference type="InterPro" id="IPR001328">
    <property type="entry name" value="Pept_tRNA_hydro"/>
</dbReference>
<dbReference type="PANTHER" id="PTHR17224:SF1">
    <property type="entry name" value="PEPTIDYL-TRNA HYDROLASE"/>
    <property type="match status" value="1"/>
</dbReference>
<feature type="binding site" evidence="7">
    <location>
        <position position="117"/>
    </location>
    <ligand>
        <name>tRNA</name>
        <dbReference type="ChEBI" id="CHEBI:17843"/>
    </ligand>
</feature>
<comment type="caution">
    <text evidence="8">The sequence shown here is derived from an EMBL/GenBank/DDBJ whole genome shotgun (WGS) entry which is preliminary data.</text>
</comment>
<keyword evidence="3 7" id="KW-0378">Hydrolase</keyword>
<evidence type="ECO:0000256" key="1">
    <source>
        <dbReference type="ARBA" id="ARBA00013260"/>
    </source>
</evidence>
<keyword evidence="9" id="KW-1185">Reference proteome</keyword>
<evidence type="ECO:0000256" key="7">
    <source>
        <dbReference type="HAMAP-Rule" id="MF_00083"/>
    </source>
</evidence>
<evidence type="ECO:0000313" key="9">
    <source>
        <dbReference type="Proteomes" id="UP001501321"/>
    </source>
</evidence>
<comment type="function">
    <text evidence="7">Catalyzes the release of premature peptidyl moieties from peptidyl-tRNA molecules trapped in stalled 50S ribosomal subunits, and thus maintains levels of free tRNAs and 50S ribosomes.</text>
</comment>
<evidence type="ECO:0000256" key="4">
    <source>
        <dbReference type="ARBA" id="ARBA00022884"/>
    </source>
</evidence>
<proteinExistence type="inferred from homology"/>
<dbReference type="Gene3D" id="3.40.50.1470">
    <property type="entry name" value="Peptidyl-tRNA hydrolase"/>
    <property type="match status" value="1"/>
</dbReference>
<dbReference type="RefSeq" id="WP_345011398.1">
    <property type="nucleotide sequence ID" value="NZ_BAABFC010000009.1"/>
</dbReference>
<comment type="catalytic activity">
    <reaction evidence="7">
        <text>an N-acyl-L-alpha-aminoacyl-tRNA + H2O = an N-acyl-L-amino acid + a tRNA + H(+)</text>
        <dbReference type="Rhea" id="RHEA:54448"/>
        <dbReference type="Rhea" id="RHEA-COMP:10123"/>
        <dbReference type="Rhea" id="RHEA-COMP:13883"/>
        <dbReference type="ChEBI" id="CHEBI:15377"/>
        <dbReference type="ChEBI" id="CHEBI:15378"/>
        <dbReference type="ChEBI" id="CHEBI:59874"/>
        <dbReference type="ChEBI" id="CHEBI:78442"/>
        <dbReference type="ChEBI" id="CHEBI:138191"/>
        <dbReference type="EC" id="3.1.1.29"/>
    </reaction>
</comment>
<feature type="binding site" evidence="7">
    <location>
        <position position="71"/>
    </location>
    <ligand>
        <name>tRNA</name>
        <dbReference type="ChEBI" id="CHEBI:17843"/>
    </ligand>
</feature>
<gene>
    <name evidence="7 8" type="primary">pth</name>
    <name evidence="8" type="ORF">GCM10023095_13860</name>
</gene>
<dbReference type="SUPFAM" id="SSF53178">
    <property type="entry name" value="Peptidyl-tRNA hydrolase-like"/>
    <property type="match status" value="1"/>
</dbReference>
<dbReference type="Pfam" id="PF01195">
    <property type="entry name" value="Pept_tRNA_hydro"/>
    <property type="match status" value="1"/>
</dbReference>
<evidence type="ECO:0000256" key="6">
    <source>
        <dbReference type="ARBA" id="ARBA00050038"/>
    </source>
</evidence>
<comment type="function">
    <text evidence="7">Hydrolyzes ribosome-free peptidyl-tRNAs (with 1 or more amino acids incorporated), which drop off the ribosome during protein synthesis, or as a result of ribosome stalling.</text>
</comment>
<evidence type="ECO:0000313" key="8">
    <source>
        <dbReference type="EMBL" id="GAA4497374.1"/>
    </source>
</evidence>
<feature type="active site" description="Proton acceptor" evidence="7">
    <location>
        <position position="23"/>
    </location>
</feature>
<sequence length="197" mass="21467">MNNPIKLIVGLGNPGPEYSQTRHNAGAWYVTELAHRHGGSLREEAKYYGLTGRIQLLGKEVRLLIPTTFMNLSGKSVSALAGFFQIPPEAILVAHDELDLPPGVARFKQGGGHGGHNGLKDIISKLGNNKEFHRLRLGIGHPGDKNKVAGFVLNKAPQSEQQLIDAAVDEAVRCTDLLFEQDMIKAMNRLHTFKAGS</sequence>
<keyword evidence="4 7" id="KW-0694">RNA-binding</keyword>
<dbReference type="CDD" id="cd00462">
    <property type="entry name" value="PTH"/>
    <property type="match status" value="1"/>
</dbReference>
<feature type="site" description="Stabilizes the basic form of H active site to accept a proton" evidence="7">
    <location>
        <position position="96"/>
    </location>
</feature>